<feature type="compositionally biased region" description="Acidic residues" evidence="1">
    <location>
        <begin position="414"/>
        <end position="429"/>
    </location>
</feature>
<dbReference type="SUPFAM" id="SSF54060">
    <property type="entry name" value="His-Me finger endonucleases"/>
    <property type="match status" value="1"/>
</dbReference>
<feature type="region of interest" description="Disordered" evidence="1">
    <location>
        <begin position="588"/>
        <end position="764"/>
    </location>
</feature>
<dbReference type="STRING" id="67801.A0A1B0AVJ1"/>
<feature type="compositionally biased region" description="Basic and acidic residues" evidence="1">
    <location>
        <begin position="598"/>
        <end position="608"/>
    </location>
</feature>
<evidence type="ECO:0000256" key="2">
    <source>
        <dbReference type="SAM" id="SignalP"/>
    </source>
</evidence>
<feature type="region of interest" description="Disordered" evidence="1">
    <location>
        <begin position="406"/>
        <end position="508"/>
    </location>
</feature>
<protein>
    <recommendedName>
        <fullName evidence="5">DNA/RNA non-specific endonuclease domain-containing protein</fullName>
    </recommendedName>
</protein>
<organism evidence="3 4">
    <name type="scientific">Glossina palpalis gambiensis</name>
    <dbReference type="NCBI Taxonomy" id="67801"/>
    <lineage>
        <taxon>Eukaryota</taxon>
        <taxon>Metazoa</taxon>
        <taxon>Ecdysozoa</taxon>
        <taxon>Arthropoda</taxon>
        <taxon>Hexapoda</taxon>
        <taxon>Insecta</taxon>
        <taxon>Pterygota</taxon>
        <taxon>Neoptera</taxon>
        <taxon>Endopterygota</taxon>
        <taxon>Diptera</taxon>
        <taxon>Brachycera</taxon>
        <taxon>Muscomorpha</taxon>
        <taxon>Hippoboscoidea</taxon>
        <taxon>Glossinidae</taxon>
        <taxon>Glossina</taxon>
    </lineage>
</organism>
<feature type="compositionally biased region" description="Basic and acidic residues" evidence="1">
    <location>
        <begin position="561"/>
        <end position="571"/>
    </location>
</feature>
<feature type="compositionally biased region" description="Basic residues" evidence="1">
    <location>
        <begin position="526"/>
        <end position="560"/>
    </location>
</feature>
<feature type="region of interest" description="Disordered" evidence="1">
    <location>
        <begin position="520"/>
        <end position="576"/>
    </location>
</feature>
<keyword evidence="4" id="KW-1185">Reference proteome</keyword>
<dbReference type="EnsemblMetazoa" id="GPPI010036-RA">
    <property type="protein sequence ID" value="GPPI010036-PA"/>
    <property type="gene ID" value="GPPI010036"/>
</dbReference>
<dbReference type="Proteomes" id="UP000092460">
    <property type="component" value="Unassembled WGS sequence"/>
</dbReference>
<evidence type="ECO:0000313" key="4">
    <source>
        <dbReference type="Proteomes" id="UP000092460"/>
    </source>
</evidence>
<feature type="signal peptide" evidence="2">
    <location>
        <begin position="1"/>
        <end position="23"/>
    </location>
</feature>
<proteinExistence type="predicted"/>
<dbReference type="EMBL" id="JXJN01004259">
    <property type="status" value="NOT_ANNOTATED_CDS"/>
    <property type="molecule type" value="Genomic_DNA"/>
</dbReference>
<keyword evidence="2" id="KW-0732">Signal</keyword>
<dbReference type="InterPro" id="IPR044925">
    <property type="entry name" value="His-Me_finger_sf"/>
</dbReference>
<feature type="compositionally biased region" description="Basic and acidic residues" evidence="1">
    <location>
        <begin position="482"/>
        <end position="501"/>
    </location>
</feature>
<feature type="chain" id="PRO_5008404260" description="DNA/RNA non-specific endonuclease domain-containing protein" evidence="2">
    <location>
        <begin position="24"/>
        <end position="812"/>
    </location>
</feature>
<feature type="compositionally biased region" description="Basic and acidic residues" evidence="1">
    <location>
        <begin position="433"/>
        <end position="456"/>
    </location>
</feature>
<name>A0A1B0AVJ1_9MUSC</name>
<dbReference type="AlphaFoldDB" id="A0A1B0AVJ1"/>
<feature type="compositionally biased region" description="Basic residues" evidence="1">
    <location>
        <begin position="618"/>
        <end position="633"/>
    </location>
</feature>
<evidence type="ECO:0008006" key="5">
    <source>
        <dbReference type="Google" id="ProtNLM"/>
    </source>
</evidence>
<dbReference type="VEuPathDB" id="VectorBase:GPPI010036"/>
<accession>A0A1B0AVJ1</accession>
<reference evidence="3" key="2">
    <citation type="submission" date="2020-05" db="UniProtKB">
        <authorList>
            <consortium name="EnsemblMetazoa"/>
        </authorList>
    </citation>
    <scope>IDENTIFICATION</scope>
    <source>
        <strain evidence="3">IAEA</strain>
    </source>
</reference>
<sequence>MRTFISFFLYSCLFSSFIGLSKNQCTLNFPKNVLLRPQIMKFSGPRVTNIVHCPSNETIELEDAEYVIATCYLFDVDLFYNVSRMTLQCANDKVIEKLSGRPMDSIELKCIMPPFKMHRSSTLDNGYYEILPWCPRSSLFFIHASTDSTQPEVFTGVLCYDTRLSSVKTIYYEYVPWRDREILAPTVPATYIGEEFDSAVPKDQNLILPLHYKNEEFRQWFNFGQFEYASSLPQSVSAKLREGLSSLFNNMWWPYLRLGNWKRYEDKLLEYVEKSGHVQILSGTFGEVRVPVNETGRYDQFVMSVLEDDSGRTIPEYIWNDLKWNQEGEKHVVIFGFNSPFYEFFSENDIVFCKSMCEEIGWLRDIQKTFKYPNMGVMFCCLYEDVVKLNLIEGLGKTMLFPPDFEKPKGCPSSDEDDSSEDNDSDESVESLSVRDGRGSGRDKSYEHDSERDYVKSGKRSHHDKGCHEFRSGNHPHQRDHHYRDSDESYEDSRERNHLDNESAESTECSCERTHRHRHCVESSKKSHRSDHHGKSYHKFHQRSCRWGNHPHRRNHHRKHSYEDSRERNLSDNESDESTECSCELAYRSNGCDGPNHVGHESRQRDQYDTYCAQSDKKSHRRCRHGKRSHKFHRDIFRSGNHPQRRDHHCTSSDESYEDSDSKDQHKRNSHESGEGSRERKHHSRNSDVSYEDSSTEDHRHHRNGHESWEGNLHGRNSDESDEGSQESNHDGRNSDESYEDSREEDQHNGNSDESYDDSRERRQYGNDWDDWRELNKHSRNSHDHQLHTNSHRPNHHGRDNGESYAKLGQDD</sequence>
<evidence type="ECO:0000256" key="1">
    <source>
        <dbReference type="SAM" id="MobiDB-lite"/>
    </source>
</evidence>
<reference evidence="4" key="1">
    <citation type="submission" date="2015-01" db="EMBL/GenBank/DDBJ databases">
        <authorList>
            <person name="Aksoy S."/>
            <person name="Warren W."/>
            <person name="Wilson R.K."/>
        </authorList>
    </citation>
    <scope>NUCLEOTIDE SEQUENCE [LARGE SCALE GENOMIC DNA]</scope>
    <source>
        <strain evidence="4">IAEA</strain>
    </source>
</reference>
<feature type="region of interest" description="Disordered" evidence="1">
    <location>
        <begin position="779"/>
        <end position="812"/>
    </location>
</feature>
<evidence type="ECO:0000313" key="3">
    <source>
        <dbReference type="EnsemblMetazoa" id="GPPI010036-PA"/>
    </source>
</evidence>